<dbReference type="Gene3D" id="1.25.40.10">
    <property type="entry name" value="Tetratricopeptide repeat domain"/>
    <property type="match status" value="1"/>
</dbReference>
<reference evidence="5" key="2">
    <citation type="submission" date="2019-10" db="EMBL/GenBank/DDBJ databases">
        <authorList>
            <consortium name="NCBI Genome Project"/>
        </authorList>
    </citation>
    <scope>NUCLEOTIDE SEQUENCE</scope>
    <source>
        <strain evidence="5">NI907</strain>
    </source>
</reference>
<feature type="region of interest" description="Disordered" evidence="2">
    <location>
        <begin position="1"/>
        <end position="41"/>
    </location>
</feature>
<dbReference type="Pfam" id="PF24883">
    <property type="entry name" value="NPHP3_N"/>
    <property type="match status" value="1"/>
</dbReference>
<name>A0A6P8APE3_PYRGI</name>
<dbReference type="KEGG" id="pgri:PgNI_11190"/>
<organism evidence="4 5">
    <name type="scientific">Pyricularia grisea</name>
    <name type="common">Crabgrass-specific blast fungus</name>
    <name type="synonym">Magnaporthe grisea</name>
    <dbReference type="NCBI Taxonomy" id="148305"/>
    <lineage>
        <taxon>Eukaryota</taxon>
        <taxon>Fungi</taxon>
        <taxon>Dikarya</taxon>
        <taxon>Ascomycota</taxon>
        <taxon>Pezizomycotina</taxon>
        <taxon>Sordariomycetes</taxon>
        <taxon>Sordariomycetidae</taxon>
        <taxon>Magnaporthales</taxon>
        <taxon>Pyriculariaceae</taxon>
        <taxon>Pyricularia</taxon>
    </lineage>
</organism>
<reference evidence="4 5" key="1">
    <citation type="journal article" date="2019" name="Mol. Biol. Evol.">
        <title>Blast fungal genomes show frequent chromosomal changes, gene gains and losses, and effector gene turnover.</title>
        <authorList>
            <person name="Gomez Luciano L.B."/>
            <person name="Jason Tsai I."/>
            <person name="Chuma I."/>
            <person name="Tosa Y."/>
            <person name="Chen Y.H."/>
            <person name="Li J.Y."/>
            <person name="Li M.Y."/>
            <person name="Jade Lu M.Y."/>
            <person name="Nakayashiki H."/>
            <person name="Li W.H."/>
        </authorList>
    </citation>
    <scope>NUCLEOTIDE SEQUENCE [LARGE SCALE GENOMIC DNA]</scope>
    <source>
        <strain evidence="4 5">NI907</strain>
    </source>
</reference>
<proteinExistence type="predicted"/>
<gene>
    <name evidence="5" type="ORF">PgNI_11190</name>
</gene>
<dbReference type="InterPro" id="IPR056884">
    <property type="entry name" value="NPHP3-like_N"/>
</dbReference>
<dbReference type="Gene3D" id="3.40.50.300">
    <property type="entry name" value="P-loop containing nucleotide triphosphate hydrolases"/>
    <property type="match status" value="1"/>
</dbReference>
<evidence type="ECO:0000256" key="2">
    <source>
        <dbReference type="SAM" id="MobiDB-lite"/>
    </source>
</evidence>
<evidence type="ECO:0000259" key="3">
    <source>
        <dbReference type="Pfam" id="PF24883"/>
    </source>
</evidence>
<dbReference type="GeneID" id="41966068"/>
<evidence type="ECO:0000313" key="4">
    <source>
        <dbReference type="Proteomes" id="UP000515153"/>
    </source>
</evidence>
<dbReference type="Proteomes" id="UP000515153">
    <property type="component" value="Chromosome VI"/>
</dbReference>
<dbReference type="PANTHER" id="PTHR10039:SF9">
    <property type="entry name" value="NACHT DOMAIN PROTEIN (AFU_ORTHOLOGUE AFUA_2G01760)"/>
    <property type="match status" value="1"/>
</dbReference>
<evidence type="ECO:0000313" key="5">
    <source>
        <dbReference type="RefSeq" id="XP_030976760.1"/>
    </source>
</evidence>
<reference evidence="5" key="3">
    <citation type="submission" date="2025-08" db="UniProtKB">
        <authorList>
            <consortium name="RefSeq"/>
        </authorList>
    </citation>
    <scope>IDENTIFICATION</scope>
    <source>
        <strain evidence="5">NI907</strain>
    </source>
</reference>
<feature type="domain" description="Nephrocystin 3-like N-terminal" evidence="3">
    <location>
        <begin position="323"/>
        <end position="475"/>
    </location>
</feature>
<dbReference type="InterPro" id="IPR027417">
    <property type="entry name" value="P-loop_NTPase"/>
</dbReference>
<evidence type="ECO:0000256" key="1">
    <source>
        <dbReference type="ARBA" id="ARBA00022737"/>
    </source>
</evidence>
<dbReference type="PANTHER" id="PTHR10039">
    <property type="entry name" value="AMELOGENIN"/>
    <property type="match status" value="1"/>
</dbReference>
<accession>A0A6P8APE3</accession>
<protein>
    <recommendedName>
        <fullName evidence="3">Nephrocystin 3-like N-terminal domain-containing protein</fullName>
    </recommendedName>
</protein>
<keyword evidence="4" id="KW-1185">Reference proteome</keyword>
<feature type="region of interest" description="Disordered" evidence="2">
    <location>
        <begin position="914"/>
        <end position="933"/>
    </location>
</feature>
<dbReference type="SUPFAM" id="SSF52540">
    <property type="entry name" value="P-loop containing nucleoside triphosphate hydrolases"/>
    <property type="match status" value="1"/>
</dbReference>
<sequence>MAPGLVSPQMPSAAPYSVSKTSSSHTAHHNHHYDGEISTETVESRQRYLGLRKMGSRSSSMANASSISNVVYSIKRRSSEELGSNISAQLLSATHESVLDWISAQRMNDLPLEGSSYDKVLAWAQLFVDRLHSFDHAVQEFAGDSYLAAQLAYGYCSLLLELGKENAGALMVSFGFFYSMSMPLVNLLECTELFSVSQETSEQLVMALSDLVTVVASVATYFHKAIRGLTNTSVSVNIYSTFAPQIKTFLERCEKTSESMWKHELQRENADIRKVAKLKAVSQWIAPEDHVMSSVFTSTSHLAHDREELTCLYIGTHLTRFLKSSQKTMVLSGSQGSGKTILASVILDYLQHPIGGITYNTLFVPIDARIPAETTSRAVAKSLLHQLFQKRTGNVKLLNILIETYERSIRFASDEDHDDILWKAVERAIGATTLGSKDLVMIIDGLDECSSGEDALYRRLQAVVTAKGASSVKLIALGAKPQQGVQNLEINEDLIFDDITAVVRDFFEDYDVFLSMDEMERETLIARIAILSKGSFVWAKQASKQIRHHSSSKNLFEALEKIEKCTVGDFVHRTLTSPEMTEQTRIMLAWLVTAERPLTIKELAALATINLDKQTINHDIKIDVMQTLKPVNSLVYMQDGLMYLRHGIVRKAVTSWLNAHKGFISDRHGDLATRLLVYINSTVTNQHECTLMPLLSHEVHQLTSRHTLLDFAIRYWPLHLRKSFAYIKPDIGDSEAAKLVAKVVPKNLTVVLLQAAMWQHRPTPTLLTCHTMMTNIARRTLTTSSPVTLQSIIFLANIYRQIDFTPEATTLFYEASTIANTLLTSKNKITMQICRSFVEITTGRTTTSKNDIIMTHREHVLQILVECYKAQYGHMSEYVVNTLKLLVEHYRMTKEETKIEQTITKIRTISGTTEFGASTSTTATDEDSRPEGDLHVHLRGRRGSQQSDQVVVLTLDIDEHDELIEGHAKYDFEFFLVKAERYLAEGRVELAEKTYIEIWQRVTREYATTRSALWEERKMKSVICYARFLTQQGRTSDASSILSTTWEEYKSSQASVSITETTCSMYMEMASMMKRVGLVSESLTLMKHCSNFYRGTNSTETSTYHELQQTIHSTSQELVQSMSSNSGSTTTTVSESMLEEMVLEQSSSTNTVEESTFTASSSLVRLYMKQHRLQDATRLLKKILRGVWPSLFTPNVEDVVAPQKLVEQCVDLAERLAECYHARRRRAKEEDMRVRVYRAMRTCRKVDDELRERVAAELVQLLRRTDQSELVITTRQEMLDDYVNHYGDKHPKVVEMLWELAELTRPRPIFVEYYQRIIKALHPHDADEIQPEAFEPFNIVATELWSKGRFPEAVNYYKVVFTCFLRQPKLSPKLNDPEFVKTLFQRYVHCLRSVRSDFTIIHKVSVDYRTQCKSVFGSTSSITIQATLYLAKVCQEFKRYEVDAIVLYEELLKIHSEEVDHSEICSILDSIYEAQADLITTTTNATTNTAVSSEQVQRVIKVFKKRVTTIRETHGWAHEESLSKMSEMVRFYNNQQTSSSSTLTHEEITRNTETVLSELKEATVHILSHETFPTRLIAAASTIASSYIQSNQTHKATEIKQELYRQVIMKDKTNVSSCGFDLSDRGRESLVFLAEFEHSLHPRHHSFTATDILAELTTQYMYFEEFRSLLQSTSSLGTIIASASRLHNFLASYERFDGSKRVFNELTSYFMSHEGKRFKLEKAQVHVLLHNLLYYFGTFTSQNFLRSVGISGICGVEKLLKEQKYDEAADLATATWTYISADDSYKTDPGMAKLVLILGLTLADGSGRKYLDVAASQALPGHTHHTFALQQSFSTAKDSSSQPTTRPLAAPTAAVLAKPKPHDHSKLLAASAPITRQVLHVLSSMRISLSHISLVHLNNLISVLGAQHDHETLSWLLTILWESREAQGGSWPVGVTLALGRRYIVARYLVGDATAAVRLAEDIVYNCRRVHGAKHPRTLGMSVFLTKLYTGIAQKYHKVAAAAAAAGAKSSSSSSSGSNGGGVLSGGQDVAARYYKKSAAVHENILRAFSDPTFADMEGGLDGSMCLDDAPSSHGGINGGGGGSSNSVDGLGDVESMDGSSMQLASDGDRVKMHLRFLKLAVQRLGAWPKDYKEYERLNADVFREFGDYLHGVEGVERWNLNGFGGGKAESSEDMLNIEEFKHWELISGSGIMMQEEEEEEL</sequence>
<dbReference type="InterPro" id="IPR011990">
    <property type="entry name" value="TPR-like_helical_dom_sf"/>
</dbReference>
<dbReference type="RefSeq" id="XP_030976760.1">
    <property type="nucleotide sequence ID" value="XM_031131163.1"/>
</dbReference>
<keyword evidence="1" id="KW-0677">Repeat</keyword>